<dbReference type="EMBL" id="FUZU01000002">
    <property type="protein sequence ID" value="SKC79097.1"/>
    <property type="molecule type" value="Genomic_DNA"/>
</dbReference>
<organism evidence="1 2">
    <name type="scientific">Ohtaekwangia koreensis</name>
    <dbReference type="NCBI Taxonomy" id="688867"/>
    <lineage>
        <taxon>Bacteria</taxon>
        <taxon>Pseudomonadati</taxon>
        <taxon>Bacteroidota</taxon>
        <taxon>Cytophagia</taxon>
        <taxon>Cytophagales</taxon>
        <taxon>Fulvivirgaceae</taxon>
        <taxon>Ohtaekwangia</taxon>
    </lineage>
</organism>
<keyword evidence="2" id="KW-1185">Reference proteome</keyword>
<dbReference type="RefSeq" id="WP_079688376.1">
    <property type="nucleotide sequence ID" value="NZ_FUZU01000002.1"/>
</dbReference>
<dbReference type="STRING" id="688867.SAMN05660236_3872"/>
<gene>
    <name evidence="1" type="ORF">SAMN05660236_3872</name>
</gene>
<protein>
    <submittedName>
        <fullName evidence="1">Uncharacterized protein</fullName>
    </submittedName>
</protein>
<proteinExistence type="predicted"/>
<dbReference type="OrthoDB" id="370799at2"/>
<evidence type="ECO:0000313" key="1">
    <source>
        <dbReference type="EMBL" id="SKC79097.1"/>
    </source>
</evidence>
<sequence length="96" mass="11006">MTLDEFKNSLHDIKPPVGISDLLKALWFEGKGDWESAHNIAQDIHTKDGSWIHAYLHRVEGDLGNASYWYSRANRKIPTVSIQEEWSDIAEELLSI</sequence>
<dbReference type="AlphaFoldDB" id="A0A1T5LSW8"/>
<evidence type="ECO:0000313" key="2">
    <source>
        <dbReference type="Proteomes" id="UP000190961"/>
    </source>
</evidence>
<name>A0A1T5LSW8_9BACT</name>
<accession>A0A1T5LSW8</accession>
<reference evidence="1 2" key="1">
    <citation type="submission" date="2017-02" db="EMBL/GenBank/DDBJ databases">
        <authorList>
            <person name="Peterson S.W."/>
        </authorList>
    </citation>
    <scope>NUCLEOTIDE SEQUENCE [LARGE SCALE GENOMIC DNA]</scope>
    <source>
        <strain evidence="1 2">DSM 25262</strain>
    </source>
</reference>
<dbReference type="Proteomes" id="UP000190961">
    <property type="component" value="Unassembled WGS sequence"/>
</dbReference>